<keyword evidence="2" id="KW-1185">Reference proteome</keyword>
<proteinExistence type="predicted"/>
<evidence type="ECO:0000313" key="2">
    <source>
        <dbReference type="Proteomes" id="UP000265618"/>
    </source>
</evidence>
<protein>
    <submittedName>
        <fullName evidence="1">Uncharacterized protein</fullName>
    </submittedName>
</protein>
<dbReference type="Proteomes" id="UP000265618">
    <property type="component" value="Unassembled WGS sequence"/>
</dbReference>
<organism evidence="1 2">
    <name type="scientific">Kipferlia bialata</name>
    <dbReference type="NCBI Taxonomy" id="797122"/>
    <lineage>
        <taxon>Eukaryota</taxon>
        <taxon>Metamonada</taxon>
        <taxon>Carpediemonas-like organisms</taxon>
        <taxon>Kipferlia</taxon>
    </lineage>
</organism>
<gene>
    <name evidence="1" type="ORF">KIPB_013517</name>
</gene>
<sequence length="92" mass="10233">MWGSVRNGEEKWIFPYQDLADVAFNSAIEYEMCALATKALPLLHAIPPESKAYTHARRLLDLLNLFSPVPATHVPANSLLREFLGGGTLHDN</sequence>
<dbReference type="AlphaFoldDB" id="A0A9K3D844"/>
<evidence type="ECO:0000313" key="1">
    <source>
        <dbReference type="EMBL" id="GIQ90646.1"/>
    </source>
</evidence>
<comment type="caution">
    <text evidence="1">The sequence shown here is derived from an EMBL/GenBank/DDBJ whole genome shotgun (WGS) entry which is preliminary data.</text>
</comment>
<accession>A0A9K3D844</accession>
<name>A0A9K3D844_9EUKA</name>
<reference evidence="1 2" key="1">
    <citation type="journal article" date="2018" name="PLoS ONE">
        <title>The draft genome of Kipferlia bialata reveals reductive genome evolution in fornicate parasites.</title>
        <authorList>
            <person name="Tanifuji G."/>
            <person name="Takabayashi S."/>
            <person name="Kume K."/>
            <person name="Takagi M."/>
            <person name="Nakayama T."/>
            <person name="Kamikawa R."/>
            <person name="Inagaki Y."/>
            <person name="Hashimoto T."/>
        </authorList>
    </citation>
    <scope>NUCLEOTIDE SEQUENCE [LARGE SCALE GENOMIC DNA]</scope>
    <source>
        <strain evidence="1">NY0173</strain>
    </source>
</reference>
<dbReference type="EMBL" id="BDIP01006465">
    <property type="protein sequence ID" value="GIQ90646.1"/>
    <property type="molecule type" value="Genomic_DNA"/>
</dbReference>